<feature type="chain" id="PRO_5045297178" evidence="1">
    <location>
        <begin position="25"/>
        <end position="877"/>
    </location>
</feature>
<proteinExistence type="predicted"/>
<evidence type="ECO:0000256" key="1">
    <source>
        <dbReference type="SAM" id="SignalP"/>
    </source>
</evidence>
<dbReference type="RefSeq" id="WP_204818593.1">
    <property type="nucleotide sequence ID" value="NZ_JANHOF010000005.1"/>
</dbReference>
<dbReference type="Proteomes" id="UP001589818">
    <property type="component" value="Unassembled WGS sequence"/>
</dbReference>
<dbReference type="PROSITE" id="PS51257">
    <property type="entry name" value="PROKAR_LIPOPROTEIN"/>
    <property type="match status" value="1"/>
</dbReference>
<dbReference type="SUPFAM" id="SSF49373">
    <property type="entry name" value="Invasin/intimin cell-adhesion fragments"/>
    <property type="match status" value="2"/>
</dbReference>
<feature type="domain" description="BIG2" evidence="2">
    <location>
        <begin position="627"/>
        <end position="711"/>
    </location>
</feature>
<feature type="signal peptide" evidence="1">
    <location>
        <begin position="1"/>
        <end position="24"/>
    </location>
</feature>
<dbReference type="InterPro" id="IPR008964">
    <property type="entry name" value="Invasin/intimin_cell_adhesion"/>
</dbReference>
<dbReference type="Gene3D" id="2.60.40.1080">
    <property type="match status" value="2"/>
</dbReference>
<dbReference type="EMBL" id="JBHLVF010000061">
    <property type="protein sequence ID" value="MFC0396560.1"/>
    <property type="molecule type" value="Genomic_DNA"/>
</dbReference>
<gene>
    <name evidence="3" type="ORF">ACFFJ8_35080</name>
</gene>
<protein>
    <submittedName>
        <fullName evidence="3">Ig-like domain-containing protein</fullName>
    </submittedName>
</protein>
<dbReference type="Gene3D" id="3.20.20.80">
    <property type="entry name" value="Glycosidases"/>
    <property type="match status" value="1"/>
</dbReference>
<reference evidence="3 4" key="1">
    <citation type="submission" date="2024-09" db="EMBL/GenBank/DDBJ databases">
        <authorList>
            <person name="Sun Q."/>
            <person name="Mori K."/>
        </authorList>
    </citation>
    <scope>NUCLEOTIDE SEQUENCE [LARGE SCALE GENOMIC DNA]</scope>
    <source>
        <strain evidence="3 4">CCM 4839</strain>
    </source>
</reference>
<feature type="domain" description="BIG2" evidence="2">
    <location>
        <begin position="543"/>
        <end position="624"/>
    </location>
</feature>
<accession>A0ABV6JKV6</accession>
<organism evidence="3 4">
    <name type="scientific">Paenibacillus mendelii</name>
    <dbReference type="NCBI Taxonomy" id="206163"/>
    <lineage>
        <taxon>Bacteria</taxon>
        <taxon>Bacillati</taxon>
        <taxon>Bacillota</taxon>
        <taxon>Bacilli</taxon>
        <taxon>Bacillales</taxon>
        <taxon>Paenibacillaceae</taxon>
        <taxon>Paenibacillus</taxon>
    </lineage>
</organism>
<dbReference type="SMART" id="SM00635">
    <property type="entry name" value="BID_2"/>
    <property type="match status" value="2"/>
</dbReference>
<keyword evidence="4" id="KW-1185">Reference proteome</keyword>
<dbReference type="InterPro" id="IPR003343">
    <property type="entry name" value="Big_2"/>
</dbReference>
<evidence type="ECO:0000313" key="3">
    <source>
        <dbReference type="EMBL" id="MFC0396560.1"/>
    </source>
</evidence>
<evidence type="ECO:0000313" key="4">
    <source>
        <dbReference type="Proteomes" id="UP001589818"/>
    </source>
</evidence>
<dbReference type="Pfam" id="PF02368">
    <property type="entry name" value="Big_2"/>
    <property type="match status" value="1"/>
</dbReference>
<comment type="caution">
    <text evidence="3">The sequence shown here is derived from an EMBL/GenBank/DDBJ whole genome shotgun (WGS) entry which is preliminary data.</text>
</comment>
<dbReference type="Gene3D" id="2.60.120.260">
    <property type="entry name" value="Galactose-binding domain-like"/>
    <property type="match status" value="2"/>
</dbReference>
<sequence>MKRLLHRRTMLGLLLLFIVGLTGCEEETGDNGLQKDEIAYKEAPKDYVSQPLILDEMDDAVAIHYSTWFNPVHREGGLTYDISKILEQARRTGKDPEWGPLHAFHYWGQPALGYYRSDQADVIRTHMKQLYTAQIDFIILDHTNASSGWKNGVYIDEIFHDPVKVLLDTMLDMRRSGEPTPHVVIWAGSSPNDPEPQWAGMDVYERLYKDGRYDELFVKYEDKPLLLTTDMQPEPLKEHFTLRKMWGLQGTLQEKEWSFLQEYPQNIAMNSGKPEQMVVLSAMQRGYMSENNAIPKRGGRTFAEQWQRAFEVRPKIVTVTWWNEWIAQRFEDENGKTRFVDAYSPEYSRDIEPMQGGYGDQYYRWLIAYVTAYKNREPFPQGLIELPYAMNEGLLDIGSFETGTDGWKPGKGTEKLALAAVDDEDAPRPAEGRGLLAVHATGKTSRIEHVLAAPSDWRAFDELEASIFVDEETKQPGKAVLNLTFADGTQDEHTFPLTKGRNYVSFEWPNGPAYEKVERIDIAWNRSEGGKAVWYADEVRVRSSNSLNIEPVRVVLDQAGESAQLSPETSPKGAASDLTSQISYESADPNIATVDKSGRVTAVAPGETTITARYGYKTDLVPVAVRQMISLTVTPTEATLVLNALDAHLNVQAEISDGTVQDVTNDPRTSYSSGDDSIVTVNDDGTLRAISPGKTDITASYLGLTSKMSVQIVEAGDILLLGSFEAGTDAWVAGDYVTQALATVSAAAEHVPEAYEGKGLLEIQLGAFDGSLWKSTVRSFDSPLDLTAYSKLAYSINGWGGAPGATGYKARIRLTAADGTVWERENEMSGGWNAYTVELGEWPKRSQVVKLDIGFQAVDGKGEWAGKYYIDGVNALR</sequence>
<name>A0ABV6JKV6_9BACL</name>
<keyword evidence="1" id="KW-0732">Signal</keyword>
<evidence type="ECO:0000259" key="2">
    <source>
        <dbReference type="SMART" id="SM00635"/>
    </source>
</evidence>